<keyword evidence="3" id="KW-1185">Reference proteome</keyword>
<gene>
    <name evidence="2" type="ORF">AXF42_Ash013619</name>
</gene>
<proteinExistence type="predicted"/>
<evidence type="ECO:0000313" key="2">
    <source>
        <dbReference type="EMBL" id="PKA57431.1"/>
    </source>
</evidence>
<name>A0A2I0APE1_9ASPA</name>
<reference evidence="2 3" key="1">
    <citation type="journal article" date="2017" name="Nature">
        <title>The Apostasia genome and the evolution of orchids.</title>
        <authorList>
            <person name="Zhang G.Q."/>
            <person name="Liu K.W."/>
            <person name="Li Z."/>
            <person name="Lohaus R."/>
            <person name="Hsiao Y.Y."/>
            <person name="Niu S.C."/>
            <person name="Wang J.Y."/>
            <person name="Lin Y.C."/>
            <person name="Xu Q."/>
            <person name="Chen L.J."/>
            <person name="Yoshida K."/>
            <person name="Fujiwara S."/>
            <person name="Wang Z.W."/>
            <person name="Zhang Y.Q."/>
            <person name="Mitsuda N."/>
            <person name="Wang M."/>
            <person name="Liu G.H."/>
            <person name="Pecoraro L."/>
            <person name="Huang H.X."/>
            <person name="Xiao X.J."/>
            <person name="Lin M."/>
            <person name="Wu X.Y."/>
            <person name="Wu W.L."/>
            <person name="Chen Y.Y."/>
            <person name="Chang S.B."/>
            <person name="Sakamoto S."/>
            <person name="Ohme-Takagi M."/>
            <person name="Yagi M."/>
            <person name="Zeng S.J."/>
            <person name="Shen C.Y."/>
            <person name="Yeh C.M."/>
            <person name="Luo Y.B."/>
            <person name="Tsai W.C."/>
            <person name="Van de Peer Y."/>
            <person name="Liu Z.J."/>
        </authorList>
    </citation>
    <scope>NUCLEOTIDE SEQUENCE [LARGE SCALE GENOMIC DNA]</scope>
    <source>
        <strain evidence="3">cv. Shenzhen</strain>
        <tissue evidence="2">Stem</tissue>
    </source>
</reference>
<sequence>MDPRTRGLTQSPVHRVSTRVAGRLRTDASVPAACARTLSADDFERAAREASGCNKEVEMCDDVFVDDFEEESKRLRGEVGMMKTYSSFGQNAGEAISSSME</sequence>
<organism evidence="2 3">
    <name type="scientific">Apostasia shenzhenica</name>
    <dbReference type="NCBI Taxonomy" id="1088818"/>
    <lineage>
        <taxon>Eukaryota</taxon>
        <taxon>Viridiplantae</taxon>
        <taxon>Streptophyta</taxon>
        <taxon>Embryophyta</taxon>
        <taxon>Tracheophyta</taxon>
        <taxon>Spermatophyta</taxon>
        <taxon>Magnoliopsida</taxon>
        <taxon>Liliopsida</taxon>
        <taxon>Asparagales</taxon>
        <taxon>Orchidaceae</taxon>
        <taxon>Apostasioideae</taxon>
        <taxon>Apostasia</taxon>
    </lineage>
</organism>
<protein>
    <submittedName>
        <fullName evidence="2">Uncharacterized protein</fullName>
    </submittedName>
</protein>
<evidence type="ECO:0000313" key="3">
    <source>
        <dbReference type="Proteomes" id="UP000236161"/>
    </source>
</evidence>
<dbReference type="AlphaFoldDB" id="A0A2I0APE1"/>
<evidence type="ECO:0000256" key="1">
    <source>
        <dbReference type="SAM" id="MobiDB-lite"/>
    </source>
</evidence>
<accession>A0A2I0APE1</accession>
<feature type="region of interest" description="Disordered" evidence="1">
    <location>
        <begin position="1"/>
        <end position="20"/>
    </location>
</feature>
<dbReference type="Proteomes" id="UP000236161">
    <property type="component" value="Unassembled WGS sequence"/>
</dbReference>
<dbReference type="EMBL" id="KZ451968">
    <property type="protein sequence ID" value="PKA57431.1"/>
    <property type="molecule type" value="Genomic_DNA"/>
</dbReference>